<reference evidence="1 2" key="1">
    <citation type="journal article" date="2015" name="Parasitol. Res.">
        <title>Viruses in close associations with free-living amoebae.</title>
        <authorList>
            <person name="Scheid P."/>
        </authorList>
    </citation>
    <scope>NUCLEOTIDE SEQUENCE [LARGE SCALE GENOMIC DNA]</scope>
    <source>
        <strain evidence="1">KlaHel</strain>
    </source>
</reference>
<dbReference type="GeneID" id="23461919"/>
<protein>
    <submittedName>
        <fullName evidence="1">Uncharacterized protein</fullName>
    </submittedName>
</protein>
<evidence type="ECO:0000313" key="1">
    <source>
        <dbReference type="EMBL" id="AJF97002.1"/>
    </source>
</evidence>
<dbReference type="Proteomes" id="UP000202511">
    <property type="component" value="Segment"/>
</dbReference>
<name>A0A0B5JBQ7_9VIRU</name>
<organism evidence="1 2">
    <name type="scientific">Pandoravirus inopinatum</name>
    <dbReference type="NCBI Taxonomy" id="1605721"/>
    <lineage>
        <taxon>Viruses</taxon>
        <taxon>Pandoravirus</taxon>
    </lineage>
</organism>
<proteinExistence type="predicted"/>
<evidence type="ECO:0000313" key="2">
    <source>
        <dbReference type="Proteomes" id="UP000202511"/>
    </source>
</evidence>
<accession>A0A0B5JBQ7</accession>
<sequence>MDARPTREGRCRSNPLSLLLDTIDRGVPQGRSRWSAKGAASLHDLGRLGRSSLFFSTGRQSPPSSSDASPPARTLFFLSLSLSLYFFFCTCIIKMKEGSAVSPRFPMAAKCNCPIVCASASKEAHDVYCHDVVPQEKEGARACG</sequence>
<dbReference type="RefSeq" id="YP_009119237.1">
    <property type="nucleotide sequence ID" value="NC_026440.1"/>
</dbReference>
<dbReference type="KEGG" id="vg:23461919"/>
<dbReference type="EMBL" id="KP136319">
    <property type="protein sequence ID" value="AJF97002.1"/>
    <property type="molecule type" value="Genomic_DNA"/>
</dbReference>